<evidence type="ECO:0000256" key="1">
    <source>
        <dbReference type="ARBA" id="ARBA00022741"/>
    </source>
</evidence>
<dbReference type="InterPro" id="IPR027417">
    <property type="entry name" value="P-loop_NTPase"/>
</dbReference>
<keyword evidence="1" id="KW-0547">Nucleotide-binding</keyword>
<keyword evidence="6" id="KW-1185">Reference proteome</keyword>
<dbReference type="GO" id="GO:0005634">
    <property type="term" value="C:nucleus"/>
    <property type="evidence" value="ECO:0007669"/>
    <property type="project" value="TreeGrafter"/>
</dbReference>
<keyword evidence="2" id="KW-0378">Hydrolase</keyword>
<sequence length="161" mass="18117">MPTDLADAMGLGKTVMTISLIFANQRGRSRNHNIEMENPEEESNFVMGGTLIVCPMALCGQWKDELETHSRWPGSISVFIHYGCDKTNDPREIAIYDVVLTTYGNSNSKASIFHRVNWYRVVLDETHTIKSLKAQVAQSAFAPTAYCRWCLIVISSQRAET</sequence>
<keyword evidence="3" id="KW-0067">ATP-binding</keyword>
<dbReference type="GO" id="GO:0008094">
    <property type="term" value="F:ATP-dependent activity, acting on DNA"/>
    <property type="evidence" value="ECO:0007669"/>
    <property type="project" value="TreeGrafter"/>
</dbReference>
<dbReference type="EMBL" id="CM007381">
    <property type="protein sequence ID" value="ONK79861.1"/>
    <property type="molecule type" value="Genomic_DNA"/>
</dbReference>
<dbReference type="InterPro" id="IPR050628">
    <property type="entry name" value="SNF2_RAD54_helicase_TF"/>
</dbReference>
<evidence type="ECO:0000259" key="4">
    <source>
        <dbReference type="Pfam" id="PF00176"/>
    </source>
</evidence>
<evidence type="ECO:0000313" key="5">
    <source>
        <dbReference type="EMBL" id="ONK79861.1"/>
    </source>
</evidence>
<gene>
    <name evidence="5" type="ORF">A4U43_C01F11030</name>
</gene>
<dbReference type="GO" id="GO:0006281">
    <property type="term" value="P:DNA repair"/>
    <property type="evidence" value="ECO:0007669"/>
    <property type="project" value="TreeGrafter"/>
</dbReference>
<evidence type="ECO:0000256" key="2">
    <source>
        <dbReference type="ARBA" id="ARBA00022801"/>
    </source>
</evidence>
<organism evidence="5 6">
    <name type="scientific">Asparagus officinalis</name>
    <name type="common">Garden asparagus</name>
    <dbReference type="NCBI Taxonomy" id="4686"/>
    <lineage>
        <taxon>Eukaryota</taxon>
        <taxon>Viridiplantae</taxon>
        <taxon>Streptophyta</taxon>
        <taxon>Embryophyta</taxon>
        <taxon>Tracheophyta</taxon>
        <taxon>Spermatophyta</taxon>
        <taxon>Magnoliopsida</taxon>
        <taxon>Liliopsida</taxon>
        <taxon>Asparagales</taxon>
        <taxon>Asparagaceae</taxon>
        <taxon>Asparagoideae</taxon>
        <taxon>Asparagus</taxon>
    </lineage>
</organism>
<dbReference type="CDD" id="cd18008">
    <property type="entry name" value="DEXDc_SHPRH-like"/>
    <property type="match status" value="1"/>
</dbReference>
<dbReference type="Gramene" id="ONK79861">
    <property type="protein sequence ID" value="ONK79861"/>
    <property type="gene ID" value="A4U43_C01F11030"/>
</dbReference>
<dbReference type="OMA" id="CKEIERW"/>
<dbReference type="Pfam" id="PF00176">
    <property type="entry name" value="SNF2-rel_dom"/>
    <property type="match status" value="1"/>
</dbReference>
<protein>
    <recommendedName>
        <fullName evidence="4">SNF2 N-terminal domain-containing protein</fullName>
    </recommendedName>
</protein>
<dbReference type="InterPro" id="IPR000330">
    <property type="entry name" value="SNF2_N"/>
</dbReference>
<dbReference type="InterPro" id="IPR038718">
    <property type="entry name" value="SNF2-like_sf"/>
</dbReference>
<dbReference type="PANTHER" id="PTHR45626">
    <property type="entry name" value="TRANSCRIPTION TERMINATION FACTOR 2-RELATED"/>
    <property type="match status" value="1"/>
</dbReference>
<accession>A0A5P1FT17</accession>
<evidence type="ECO:0000256" key="3">
    <source>
        <dbReference type="ARBA" id="ARBA00022840"/>
    </source>
</evidence>
<reference evidence="6" key="1">
    <citation type="journal article" date="2017" name="Nat. Commun.">
        <title>The asparagus genome sheds light on the origin and evolution of a young Y chromosome.</title>
        <authorList>
            <person name="Harkess A."/>
            <person name="Zhou J."/>
            <person name="Xu C."/>
            <person name="Bowers J.E."/>
            <person name="Van der Hulst R."/>
            <person name="Ayyampalayam S."/>
            <person name="Mercati F."/>
            <person name="Riccardi P."/>
            <person name="McKain M.R."/>
            <person name="Kakrana A."/>
            <person name="Tang H."/>
            <person name="Ray J."/>
            <person name="Groenendijk J."/>
            <person name="Arikit S."/>
            <person name="Mathioni S.M."/>
            <person name="Nakano M."/>
            <person name="Shan H."/>
            <person name="Telgmann-Rauber A."/>
            <person name="Kanno A."/>
            <person name="Yue Z."/>
            <person name="Chen H."/>
            <person name="Li W."/>
            <person name="Chen Y."/>
            <person name="Xu X."/>
            <person name="Zhang Y."/>
            <person name="Luo S."/>
            <person name="Chen H."/>
            <person name="Gao J."/>
            <person name="Mao Z."/>
            <person name="Pires J.C."/>
            <person name="Luo M."/>
            <person name="Kudrna D."/>
            <person name="Wing R.A."/>
            <person name="Meyers B.C."/>
            <person name="Yi K."/>
            <person name="Kong H."/>
            <person name="Lavrijsen P."/>
            <person name="Sunseri F."/>
            <person name="Falavigna A."/>
            <person name="Ye Y."/>
            <person name="Leebens-Mack J.H."/>
            <person name="Chen G."/>
        </authorList>
    </citation>
    <scope>NUCLEOTIDE SEQUENCE [LARGE SCALE GENOMIC DNA]</scope>
    <source>
        <strain evidence="6">cv. DH0086</strain>
    </source>
</reference>
<feature type="domain" description="SNF2 N-terminal" evidence="4">
    <location>
        <begin position="5"/>
        <end position="151"/>
    </location>
</feature>
<evidence type="ECO:0000313" key="6">
    <source>
        <dbReference type="Proteomes" id="UP000243459"/>
    </source>
</evidence>
<dbReference type="Proteomes" id="UP000243459">
    <property type="component" value="Chromosome 1"/>
</dbReference>
<name>A0A5P1FT17_ASPOF</name>
<dbReference type="AlphaFoldDB" id="A0A5P1FT17"/>
<proteinExistence type="predicted"/>
<dbReference type="Gene3D" id="3.40.50.10810">
    <property type="entry name" value="Tandem AAA-ATPase domain"/>
    <property type="match status" value="1"/>
</dbReference>
<dbReference type="PANTHER" id="PTHR45626:SF22">
    <property type="entry name" value="DNA REPAIR PROTEIN RAD5"/>
    <property type="match status" value="1"/>
</dbReference>
<dbReference type="SUPFAM" id="SSF52540">
    <property type="entry name" value="P-loop containing nucleoside triphosphate hydrolases"/>
    <property type="match status" value="1"/>
</dbReference>
<dbReference type="GO" id="GO:0005524">
    <property type="term" value="F:ATP binding"/>
    <property type="evidence" value="ECO:0007669"/>
    <property type="project" value="UniProtKB-KW"/>
</dbReference>
<dbReference type="GO" id="GO:0016787">
    <property type="term" value="F:hydrolase activity"/>
    <property type="evidence" value="ECO:0007669"/>
    <property type="project" value="UniProtKB-KW"/>
</dbReference>